<keyword evidence="2" id="KW-0648">Protein biosynthesis</keyword>
<dbReference type="NCBIfam" id="TIGR00079">
    <property type="entry name" value="pept_deformyl"/>
    <property type="match status" value="1"/>
</dbReference>
<evidence type="ECO:0000313" key="4">
    <source>
        <dbReference type="Proteomes" id="UP000229916"/>
    </source>
</evidence>
<keyword evidence="2" id="KW-0378">Hydrolase</keyword>
<comment type="caution">
    <text evidence="3">The sequence shown here is derived from an EMBL/GenBank/DDBJ whole genome shotgun (WGS) entry which is preliminary data.</text>
</comment>
<sequence>MKQILTYPNPILKQQSFPVTNFGLETQAVIDKMLDIVGKSDYSVGLAAPQIGKLQRIIAVSEIEGERTRLLPLINPEIVFFSKETHEDYEGCLSIPFKVGLVERSTKIRIRALDRNGNKIKLKAAGLLAREIQHEVDHLNGLLFFDRTSADKIYNYTIKDGKWVIQKQALTAEGVTL</sequence>
<accession>A0A2M7APK6</accession>
<comment type="cofactor">
    <cofactor evidence="2">
        <name>Fe(2+)</name>
        <dbReference type="ChEBI" id="CHEBI:29033"/>
    </cofactor>
    <text evidence="2">Binds 1 Fe(2+) ion.</text>
</comment>
<feature type="binding site" evidence="2">
    <location>
        <position position="92"/>
    </location>
    <ligand>
        <name>Fe cation</name>
        <dbReference type="ChEBI" id="CHEBI:24875"/>
    </ligand>
</feature>
<dbReference type="NCBIfam" id="NF001159">
    <property type="entry name" value="PRK00150.1-3"/>
    <property type="match status" value="1"/>
</dbReference>
<dbReference type="PIRSF" id="PIRSF004749">
    <property type="entry name" value="Pep_def"/>
    <property type="match status" value="1"/>
</dbReference>
<dbReference type="AlphaFoldDB" id="A0A2M7APK6"/>
<dbReference type="PRINTS" id="PR01576">
    <property type="entry name" value="PDEFORMYLASE"/>
</dbReference>
<name>A0A2M7APK6_UNCKA</name>
<gene>
    <name evidence="2 3" type="primary">def</name>
    <name evidence="3" type="ORF">COS81_00405</name>
</gene>
<dbReference type="EC" id="3.5.1.88" evidence="2"/>
<dbReference type="Proteomes" id="UP000229916">
    <property type="component" value="Unassembled WGS sequence"/>
</dbReference>
<dbReference type="PANTHER" id="PTHR10458:SF22">
    <property type="entry name" value="PEPTIDE DEFORMYLASE"/>
    <property type="match status" value="1"/>
</dbReference>
<comment type="catalytic activity">
    <reaction evidence="2">
        <text>N-terminal N-formyl-L-methionyl-[peptide] + H2O = N-terminal L-methionyl-[peptide] + formate</text>
        <dbReference type="Rhea" id="RHEA:24420"/>
        <dbReference type="Rhea" id="RHEA-COMP:10639"/>
        <dbReference type="Rhea" id="RHEA-COMP:10640"/>
        <dbReference type="ChEBI" id="CHEBI:15377"/>
        <dbReference type="ChEBI" id="CHEBI:15740"/>
        <dbReference type="ChEBI" id="CHEBI:49298"/>
        <dbReference type="ChEBI" id="CHEBI:64731"/>
        <dbReference type="EC" id="3.5.1.88"/>
    </reaction>
</comment>
<evidence type="ECO:0000256" key="1">
    <source>
        <dbReference type="ARBA" id="ARBA00010759"/>
    </source>
</evidence>
<feature type="active site" evidence="2">
    <location>
        <position position="135"/>
    </location>
</feature>
<feature type="binding site" evidence="2">
    <location>
        <position position="138"/>
    </location>
    <ligand>
        <name>Fe cation</name>
        <dbReference type="ChEBI" id="CHEBI:24875"/>
    </ligand>
</feature>
<evidence type="ECO:0000313" key="3">
    <source>
        <dbReference type="EMBL" id="PIU69328.1"/>
    </source>
</evidence>
<dbReference type="PANTHER" id="PTHR10458">
    <property type="entry name" value="PEPTIDE DEFORMYLASE"/>
    <property type="match status" value="1"/>
</dbReference>
<organism evidence="3 4">
    <name type="scientific">candidate division WWE3 bacterium CG06_land_8_20_14_3_00_42_16</name>
    <dbReference type="NCBI Taxonomy" id="1975083"/>
    <lineage>
        <taxon>Bacteria</taxon>
        <taxon>Katanobacteria</taxon>
    </lineage>
</organism>
<dbReference type="GO" id="GO:0006412">
    <property type="term" value="P:translation"/>
    <property type="evidence" value="ECO:0007669"/>
    <property type="project" value="UniProtKB-UniRule"/>
</dbReference>
<dbReference type="SUPFAM" id="SSF56420">
    <property type="entry name" value="Peptide deformylase"/>
    <property type="match status" value="1"/>
</dbReference>
<reference evidence="4" key="1">
    <citation type="submission" date="2017-09" db="EMBL/GenBank/DDBJ databases">
        <title>Depth-based differentiation of microbial function through sediment-hosted aquifers and enrichment of novel symbionts in the deep terrestrial subsurface.</title>
        <authorList>
            <person name="Probst A.J."/>
            <person name="Ladd B."/>
            <person name="Jarett J.K."/>
            <person name="Geller-Mcgrath D.E."/>
            <person name="Sieber C.M.K."/>
            <person name="Emerson J.B."/>
            <person name="Anantharaman K."/>
            <person name="Thomas B.C."/>
            <person name="Malmstrom R."/>
            <person name="Stieglmeier M."/>
            <person name="Klingl A."/>
            <person name="Woyke T."/>
            <person name="Ryan C.M."/>
            <person name="Banfield J.F."/>
        </authorList>
    </citation>
    <scope>NUCLEOTIDE SEQUENCE [LARGE SCALE GENOMIC DNA]</scope>
</reference>
<dbReference type="Gene3D" id="3.90.45.10">
    <property type="entry name" value="Peptide deformylase"/>
    <property type="match status" value="1"/>
</dbReference>
<dbReference type="InterPro" id="IPR023635">
    <property type="entry name" value="Peptide_deformylase"/>
</dbReference>
<dbReference type="Pfam" id="PF01327">
    <property type="entry name" value="Pep_deformylase"/>
    <property type="match status" value="1"/>
</dbReference>
<proteinExistence type="inferred from homology"/>
<comment type="function">
    <text evidence="2">Removes the formyl group from the N-terminal Met of newly synthesized proteins. Requires at least a dipeptide for an efficient rate of reaction. N-terminal L-methionine is a prerequisite for activity but the enzyme has broad specificity at other positions.</text>
</comment>
<dbReference type="GO" id="GO:0046872">
    <property type="term" value="F:metal ion binding"/>
    <property type="evidence" value="ECO:0007669"/>
    <property type="project" value="UniProtKB-KW"/>
</dbReference>
<protein>
    <recommendedName>
        <fullName evidence="2">Peptide deformylase</fullName>
        <shortName evidence="2">PDF</shortName>
        <ecNumber evidence="2">3.5.1.88</ecNumber>
    </recommendedName>
    <alternativeName>
        <fullName evidence="2">Polypeptide deformylase</fullName>
    </alternativeName>
</protein>
<feature type="binding site" evidence="2">
    <location>
        <position position="134"/>
    </location>
    <ligand>
        <name>Fe cation</name>
        <dbReference type="ChEBI" id="CHEBI:24875"/>
    </ligand>
</feature>
<comment type="similarity">
    <text evidence="1 2">Belongs to the polypeptide deformylase family.</text>
</comment>
<dbReference type="InterPro" id="IPR036821">
    <property type="entry name" value="Peptide_deformylase_sf"/>
</dbReference>
<dbReference type="CDD" id="cd00487">
    <property type="entry name" value="Pep_deformylase"/>
    <property type="match status" value="1"/>
</dbReference>
<dbReference type="GO" id="GO:0042586">
    <property type="term" value="F:peptide deformylase activity"/>
    <property type="evidence" value="ECO:0007669"/>
    <property type="project" value="UniProtKB-UniRule"/>
</dbReference>
<keyword evidence="2" id="KW-0479">Metal-binding</keyword>
<keyword evidence="2" id="KW-0408">Iron</keyword>
<dbReference type="EMBL" id="PEWD01000006">
    <property type="protein sequence ID" value="PIU69328.1"/>
    <property type="molecule type" value="Genomic_DNA"/>
</dbReference>
<evidence type="ECO:0000256" key="2">
    <source>
        <dbReference type="HAMAP-Rule" id="MF_00163"/>
    </source>
</evidence>
<dbReference type="HAMAP" id="MF_00163">
    <property type="entry name" value="Pep_deformylase"/>
    <property type="match status" value="1"/>
</dbReference>